<keyword evidence="5" id="KW-0539">Nucleus</keyword>
<dbReference type="InterPro" id="IPR036570">
    <property type="entry name" value="HORMA_dom_sf"/>
</dbReference>
<gene>
    <name evidence="8" type="ORF">BN9_096330</name>
</gene>
<dbReference type="OrthoDB" id="1806at2759"/>
<comment type="subcellular location">
    <subcellularLocation>
        <location evidence="1">Nucleus</location>
    </subcellularLocation>
</comment>
<keyword evidence="4" id="KW-0498">Mitosis</keyword>
<dbReference type="AlphaFoldDB" id="A0A024GPQ3"/>
<evidence type="ECO:0000256" key="3">
    <source>
        <dbReference type="ARBA" id="ARBA00022618"/>
    </source>
</evidence>
<dbReference type="SUPFAM" id="SSF56019">
    <property type="entry name" value="The spindle assembly checkpoint protein mad2"/>
    <property type="match status" value="1"/>
</dbReference>
<dbReference type="GO" id="GO:0007094">
    <property type="term" value="P:mitotic spindle assembly checkpoint signaling"/>
    <property type="evidence" value="ECO:0007669"/>
    <property type="project" value="TreeGrafter"/>
</dbReference>
<keyword evidence="6" id="KW-0131">Cell cycle</keyword>
<reference evidence="8 9" key="1">
    <citation type="submission" date="2012-05" db="EMBL/GenBank/DDBJ databases">
        <title>Recombination and specialization in a pathogen metapopulation.</title>
        <authorList>
            <person name="Gardiner A."/>
            <person name="Kemen E."/>
            <person name="Schultz-Larsen T."/>
            <person name="MacLean D."/>
            <person name="Van Oosterhout C."/>
            <person name="Jones J.D.G."/>
        </authorList>
    </citation>
    <scope>NUCLEOTIDE SEQUENCE [LARGE SCALE GENOMIC DNA]</scope>
    <source>
        <strain evidence="8 9">Ac Nc2</strain>
    </source>
</reference>
<name>A0A024GPQ3_9STRA</name>
<dbReference type="EMBL" id="CAIX01000229">
    <property type="protein sequence ID" value="CCI48503.1"/>
    <property type="molecule type" value="Genomic_DNA"/>
</dbReference>
<dbReference type="GO" id="GO:0005654">
    <property type="term" value="C:nucleoplasm"/>
    <property type="evidence" value="ECO:0007669"/>
    <property type="project" value="TreeGrafter"/>
</dbReference>
<dbReference type="PANTHER" id="PTHR11842:SF11">
    <property type="entry name" value="MITOTIC SPINDLE ASSEMBLY CHECKPOINT PROTEIN MAD2A"/>
    <property type="match status" value="1"/>
</dbReference>
<dbReference type="InParanoid" id="A0A024GPQ3"/>
<dbReference type="Gene3D" id="3.30.900.10">
    <property type="entry name" value="HORMA domain"/>
    <property type="match status" value="1"/>
</dbReference>
<dbReference type="GO" id="GO:0051301">
    <property type="term" value="P:cell division"/>
    <property type="evidence" value="ECO:0007669"/>
    <property type="project" value="UniProtKB-KW"/>
</dbReference>
<dbReference type="PANTHER" id="PTHR11842">
    <property type="entry name" value="MITOTIC SPINDLE ASSEMBLY CHECKPOINT PROTEIN MAD2"/>
    <property type="match status" value="1"/>
</dbReference>
<dbReference type="Proteomes" id="UP000053237">
    <property type="component" value="Unassembled WGS sequence"/>
</dbReference>
<evidence type="ECO:0000256" key="2">
    <source>
        <dbReference type="ARBA" id="ARBA00010348"/>
    </source>
</evidence>
<feature type="domain" description="HORMA" evidence="7">
    <location>
        <begin position="61"/>
        <end position="272"/>
    </location>
</feature>
<comment type="similarity">
    <text evidence="2">Belongs to the MAD2 family.</text>
</comment>
<evidence type="ECO:0000313" key="9">
    <source>
        <dbReference type="Proteomes" id="UP000053237"/>
    </source>
</evidence>
<organism evidence="8 9">
    <name type="scientific">Albugo candida</name>
    <dbReference type="NCBI Taxonomy" id="65357"/>
    <lineage>
        <taxon>Eukaryota</taxon>
        <taxon>Sar</taxon>
        <taxon>Stramenopiles</taxon>
        <taxon>Oomycota</taxon>
        <taxon>Peronosporomycetes</taxon>
        <taxon>Albuginales</taxon>
        <taxon>Albuginaceae</taxon>
        <taxon>Albugo</taxon>
    </lineage>
</organism>
<evidence type="ECO:0000256" key="6">
    <source>
        <dbReference type="ARBA" id="ARBA00023306"/>
    </source>
</evidence>
<evidence type="ECO:0000259" key="7">
    <source>
        <dbReference type="PROSITE" id="PS50815"/>
    </source>
</evidence>
<dbReference type="PROSITE" id="PS50815">
    <property type="entry name" value="HORMA"/>
    <property type="match status" value="1"/>
</dbReference>
<evidence type="ECO:0000256" key="1">
    <source>
        <dbReference type="ARBA" id="ARBA00004123"/>
    </source>
</evidence>
<proteinExistence type="inferred from homology"/>
<dbReference type="GO" id="GO:0005737">
    <property type="term" value="C:cytoplasm"/>
    <property type="evidence" value="ECO:0007669"/>
    <property type="project" value="TreeGrafter"/>
</dbReference>
<keyword evidence="9" id="KW-1185">Reference proteome</keyword>
<comment type="caution">
    <text evidence="8">The sequence shown here is derived from an EMBL/GenBank/DDBJ whole genome shotgun (WGS) entry which is preliminary data.</text>
</comment>
<sequence>MTRRATNTGPLTAPEELTIYMNALMRHDFDDEGCEEECDNLERVMMESSTTPSQENVITLKGSTELVAEFFHYGINRFRLVLYYGYNHLRVHIIASYINEVSIQQKPLSKKYNMVSIWSSPPMKSSITFYQHSCSNYLPIFEDWASKCQVQKVVLVITGVESKEVLERWVFDVQTPLHLERNHSDQQSSQRKVKARKAIVSEIQAVIRQITASVSFLPLLHEPSTFDLLVYTNKDSNVPALWEESDPRYVKNSAQVRLRSFDTNVHKIDAFVAYKNPDENNA</sequence>
<dbReference type="GO" id="GO:0000776">
    <property type="term" value="C:kinetochore"/>
    <property type="evidence" value="ECO:0007669"/>
    <property type="project" value="TreeGrafter"/>
</dbReference>
<keyword evidence="3" id="KW-0132">Cell division</keyword>
<evidence type="ECO:0000256" key="5">
    <source>
        <dbReference type="ARBA" id="ARBA00023242"/>
    </source>
</evidence>
<protein>
    <recommendedName>
        <fullName evidence="7">HORMA domain-containing protein</fullName>
    </recommendedName>
</protein>
<dbReference type="STRING" id="65357.A0A024GPQ3"/>
<dbReference type="Pfam" id="PF02301">
    <property type="entry name" value="HORMA"/>
    <property type="match status" value="1"/>
</dbReference>
<accession>A0A024GPQ3</accession>
<evidence type="ECO:0000256" key="4">
    <source>
        <dbReference type="ARBA" id="ARBA00022776"/>
    </source>
</evidence>
<dbReference type="InterPro" id="IPR003511">
    <property type="entry name" value="HORMA_dom"/>
</dbReference>
<evidence type="ECO:0000313" key="8">
    <source>
        <dbReference type="EMBL" id="CCI48503.1"/>
    </source>
</evidence>
<dbReference type="InterPro" id="IPR045091">
    <property type="entry name" value="Mad2-like"/>
</dbReference>